<protein>
    <recommendedName>
        <fullName evidence="4">Ankyrin repeat domain containing protein</fullName>
    </recommendedName>
</protein>
<evidence type="ECO:0000256" key="1">
    <source>
        <dbReference type="SAM" id="MobiDB-lite"/>
    </source>
</evidence>
<accession>S4VXQ1</accession>
<feature type="region of interest" description="Disordered" evidence="1">
    <location>
        <begin position="130"/>
        <end position="217"/>
    </location>
</feature>
<proteinExistence type="predicted"/>
<dbReference type="RefSeq" id="YP_008438217.2">
    <property type="nucleotide sequence ID" value="NC_022098.1"/>
</dbReference>
<dbReference type="PANTHER" id="PTHR46586">
    <property type="entry name" value="ANKYRIN REPEAT-CONTAINING PROTEIN"/>
    <property type="match status" value="1"/>
</dbReference>
<dbReference type="Proteomes" id="UP000204584">
    <property type="component" value="Segment"/>
</dbReference>
<evidence type="ECO:0000313" key="2">
    <source>
        <dbReference type="EMBL" id="AGO85143.2"/>
    </source>
</evidence>
<feature type="compositionally biased region" description="Basic and acidic residues" evidence="1">
    <location>
        <begin position="130"/>
        <end position="151"/>
    </location>
</feature>
<evidence type="ECO:0000313" key="3">
    <source>
        <dbReference type="Proteomes" id="UP000204584"/>
    </source>
</evidence>
<organism evidence="2 3">
    <name type="scientific">Pandoravirus salinus</name>
    <dbReference type="NCBI Taxonomy" id="1349410"/>
    <lineage>
        <taxon>Viruses</taxon>
        <taxon>Pandoravirus</taxon>
    </lineage>
</organism>
<feature type="compositionally biased region" description="Basic and acidic residues" evidence="1">
    <location>
        <begin position="191"/>
        <end position="215"/>
    </location>
</feature>
<feature type="compositionally biased region" description="Polar residues" evidence="1">
    <location>
        <begin position="154"/>
        <end position="167"/>
    </location>
</feature>
<evidence type="ECO:0008006" key="4">
    <source>
        <dbReference type="Google" id="ProtNLM"/>
    </source>
</evidence>
<dbReference type="PANTHER" id="PTHR46586:SF3">
    <property type="entry name" value="ANKYRIN REPEAT-CONTAINING PROTEIN"/>
    <property type="match status" value="1"/>
</dbReference>
<dbReference type="GeneID" id="16606930"/>
<keyword evidence="3" id="KW-1185">Reference proteome</keyword>
<dbReference type="EMBL" id="KC977571">
    <property type="protein sequence ID" value="AGO85143.2"/>
    <property type="molecule type" value="Genomic_DNA"/>
</dbReference>
<dbReference type="KEGG" id="vg:16606930"/>
<sequence length="621" mass="66188">MPHLVDLPPELRALIISRLDALADVGALAIAAPAFLVDPLAVEVDRRLCALGVLRLLASGAPVDVVAYVFERRGVMPRFDMVPAAVSGGRLDLLRWLSAKAEKLPGWASYTLKARGTAVFAVDRVDSRDECESDDSTKCENRSDDSLKYESDSDNSSDPYGPTSTASGDWDDSECTKDGDQSDDDGAVYKGGDKGDSGYRKHPNSCERDDREQAKGAKRSKVVWGDYIVDSVMPAQDAGRAALSALEIAIKLDRTDLLRCLLVEHPVVPGAAAVRSIFKRLLIHAATHGSLGALAHLHGHAICEGGPFACADDILVAAIDASQIAVIEWLVRVRCLSTSDSARGVLGKIVRAGSLDVLDWALNALDFDAEDGCISSDDMVTAVEIGRAHAVARVCASGLGTLSPALIAAAFRQGRSARTLIEWMVSSASSRSVSDPINRDIGYAAVRYAPRPMMKWLLTLPGIGRVLTIGTVRMALARRDPDRAIAMHDSGIVCFDGWDALVVACVRGLPCLAAAVAKRSTIFSRRAIQAAIAAGLVDALDIMRPHYTTDRVQEAIDALAGLCCHPDGISWLVCNFATVCTADVRAGMHRAVDRYCDICRVQGGDDVGACPCPRCIVSVAG</sequence>
<dbReference type="InterPro" id="IPR052050">
    <property type="entry name" value="SecEffector_AnkRepeat"/>
</dbReference>
<gene>
    <name evidence="2" type="ORF">psal_cds_982</name>
</gene>
<reference evidence="2 3" key="1">
    <citation type="journal article" date="2013" name="Science">
        <title>Pandoraviruses: amoeba viruses with genomes up to 2.5 Mb reaching that of parasitic eukaryotes.</title>
        <authorList>
            <person name="Philippe N."/>
            <person name="Legendre M."/>
            <person name="Doutre G."/>
            <person name="Coute Y."/>
            <person name="Poirot O."/>
            <person name="Lescot M."/>
            <person name="Arslan D."/>
            <person name="Seltzer V."/>
            <person name="Bertaux L."/>
            <person name="Bruley C."/>
            <person name="Garin J."/>
            <person name="Claverie J.M."/>
            <person name="Abergel C."/>
        </authorList>
    </citation>
    <scope>NUCLEOTIDE SEQUENCE [LARGE SCALE GENOMIC DNA]</scope>
</reference>
<name>S4VXQ1_9VIRU</name>